<evidence type="ECO:0000313" key="14">
    <source>
        <dbReference type="Proteomes" id="UP000617979"/>
    </source>
</evidence>
<name>A0ABQ1FY25_9BACL</name>
<accession>A0ABQ1FY25</accession>
<comment type="caution">
    <text evidence="13">The sequence shown here is derived from an EMBL/GenBank/DDBJ whole genome shotgun (WGS) entry which is preliminary data.</text>
</comment>
<dbReference type="Gene3D" id="3.90.25.10">
    <property type="entry name" value="UDP-galactose 4-epimerase, domain 1"/>
    <property type="match status" value="1"/>
</dbReference>
<evidence type="ECO:0000256" key="10">
    <source>
        <dbReference type="ARBA" id="ARBA00023277"/>
    </source>
</evidence>
<evidence type="ECO:0000256" key="11">
    <source>
        <dbReference type="RuleBase" id="RU366046"/>
    </source>
</evidence>
<evidence type="ECO:0000256" key="9">
    <source>
        <dbReference type="ARBA" id="ARBA00023235"/>
    </source>
</evidence>
<evidence type="ECO:0000256" key="5">
    <source>
        <dbReference type="ARBA" id="ARBA00013189"/>
    </source>
</evidence>
<dbReference type="PANTHER" id="PTHR43725">
    <property type="entry name" value="UDP-GLUCOSE 4-EPIMERASE"/>
    <property type="match status" value="1"/>
</dbReference>
<dbReference type="InterPro" id="IPR036291">
    <property type="entry name" value="NAD(P)-bd_dom_sf"/>
</dbReference>
<comment type="similarity">
    <text evidence="4 11">Belongs to the NAD(P)-dependent epimerase/dehydratase family.</text>
</comment>
<dbReference type="Proteomes" id="UP000617979">
    <property type="component" value="Unassembled WGS sequence"/>
</dbReference>
<dbReference type="EC" id="5.1.3.2" evidence="5 11"/>
<keyword evidence="10 11" id="KW-0119">Carbohydrate metabolism</keyword>
<comment type="cofactor">
    <cofactor evidence="2 11">
        <name>NAD(+)</name>
        <dbReference type="ChEBI" id="CHEBI:57540"/>
    </cofactor>
</comment>
<sequence length="339" mass="37289">MAVLVTGGAGYIGSHTVVHLLERGEEVVVLDHLGTGHRAAVKAPVFYWGDLRDEMLLNRIFQEHRIESVIHFAALSLVGASGENPLAYYDNNVSGTRCLLSAMVTHGVKRIVFSSTAAVYGEPETVPIPETAPLRPTNPYGETKGVIERMLDWCGQAYGMKSISLRYFNASGAHPAADVGEDHHPETHLIPIVLQAALGRRESVQVFGDDYPTPDGTCIRDYVHVMDLAEAHGFALEHLRAGRPGGVYNLGNGKGFSVREVIRTAERITGRRIPIRTAPRRPGDPAVLVASAEKARAELGWHPRHPELDEIIASAWKWMRRHPRGFEEGESFESKGCRI</sequence>
<dbReference type="InterPro" id="IPR005886">
    <property type="entry name" value="UDP_G4E"/>
</dbReference>
<dbReference type="CDD" id="cd05247">
    <property type="entry name" value="UDP_G4E_1_SDR_e"/>
    <property type="match status" value="1"/>
</dbReference>
<dbReference type="EMBL" id="BMEX01000001">
    <property type="protein sequence ID" value="GGA32956.1"/>
    <property type="molecule type" value="Genomic_DNA"/>
</dbReference>
<keyword evidence="14" id="KW-1185">Reference proteome</keyword>
<evidence type="ECO:0000256" key="4">
    <source>
        <dbReference type="ARBA" id="ARBA00007637"/>
    </source>
</evidence>
<gene>
    <name evidence="13" type="primary">galE</name>
    <name evidence="13" type="ORF">GCM10007416_02060</name>
</gene>
<dbReference type="InterPro" id="IPR001509">
    <property type="entry name" value="Epimerase_deHydtase"/>
</dbReference>
<evidence type="ECO:0000256" key="1">
    <source>
        <dbReference type="ARBA" id="ARBA00000083"/>
    </source>
</evidence>
<organism evidence="13 14">
    <name type="scientific">Kroppenstedtia guangzhouensis</name>
    <dbReference type="NCBI Taxonomy" id="1274356"/>
    <lineage>
        <taxon>Bacteria</taxon>
        <taxon>Bacillati</taxon>
        <taxon>Bacillota</taxon>
        <taxon>Bacilli</taxon>
        <taxon>Bacillales</taxon>
        <taxon>Thermoactinomycetaceae</taxon>
        <taxon>Kroppenstedtia</taxon>
    </lineage>
</organism>
<dbReference type="PANTHER" id="PTHR43725:SF53">
    <property type="entry name" value="UDP-ARABINOSE 4-EPIMERASE 1"/>
    <property type="match status" value="1"/>
</dbReference>
<evidence type="ECO:0000256" key="6">
    <source>
        <dbReference type="ARBA" id="ARBA00018569"/>
    </source>
</evidence>
<proteinExistence type="inferred from homology"/>
<dbReference type="SUPFAM" id="SSF51735">
    <property type="entry name" value="NAD(P)-binding Rossmann-fold domains"/>
    <property type="match status" value="1"/>
</dbReference>
<evidence type="ECO:0000256" key="7">
    <source>
        <dbReference type="ARBA" id="ARBA00023027"/>
    </source>
</evidence>
<keyword evidence="8" id="KW-0299">Galactose metabolism</keyword>
<dbReference type="RefSeq" id="WP_188428894.1">
    <property type="nucleotide sequence ID" value="NZ_BMEX01000001.1"/>
</dbReference>
<dbReference type="Pfam" id="PF01370">
    <property type="entry name" value="Epimerase"/>
    <property type="match status" value="1"/>
</dbReference>
<evidence type="ECO:0000259" key="12">
    <source>
        <dbReference type="Pfam" id="PF01370"/>
    </source>
</evidence>
<comment type="subunit">
    <text evidence="11">Homodimer.</text>
</comment>
<feature type="domain" description="NAD-dependent epimerase/dehydratase" evidence="12">
    <location>
        <begin position="3"/>
        <end position="251"/>
    </location>
</feature>
<dbReference type="NCBIfam" id="TIGR01179">
    <property type="entry name" value="galE"/>
    <property type="match status" value="1"/>
</dbReference>
<comment type="catalytic activity">
    <reaction evidence="1 11">
        <text>UDP-alpha-D-glucose = UDP-alpha-D-galactose</text>
        <dbReference type="Rhea" id="RHEA:22168"/>
        <dbReference type="ChEBI" id="CHEBI:58885"/>
        <dbReference type="ChEBI" id="CHEBI:66914"/>
        <dbReference type="EC" id="5.1.3.2"/>
    </reaction>
</comment>
<protein>
    <recommendedName>
        <fullName evidence="6 11">UDP-glucose 4-epimerase</fullName>
        <ecNumber evidence="5 11">5.1.3.2</ecNumber>
    </recommendedName>
</protein>
<evidence type="ECO:0000313" key="13">
    <source>
        <dbReference type="EMBL" id="GGA32956.1"/>
    </source>
</evidence>
<evidence type="ECO:0000256" key="3">
    <source>
        <dbReference type="ARBA" id="ARBA00004947"/>
    </source>
</evidence>
<keyword evidence="7 11" id="KW-0520">NAD</keyword>
<evidence type="ECO:0000256" key="2">
    <source>
        <dbReference type="ARBA" id="ARBA00001911"/>
    </source>
</evidence>
<comment type="pathway">
    <text evidence="3 11">Carbohydrate metabolism; galactose metabolism.</text>
</comment>
<evidence type="ECO:0000256" key="8">
    <source>
        <dbReference type="ARBA" id="ARBA00023144"/>
    </source>
</evidence>
<dbReference type="Gene3D" id="3.40.50.720">
    <property type="entry name" value="NAD(P)-binding Rossmann-like Domain"/>
    <property type="match status" value="1"/>
</dbReference>
<keyword evidence="9 11" id="KW-0413">Isomerase</keyword>
<reference evidence="14" key="1">
    <citation type="journal article" date="2019" name="Int. J. Syst. Evol. Microbiol.">
        <title>The Global Catalogue of Microorganisms (GCM) 10K type strain sequencing project: providing services to taxonomists for standard genome sequencing and annotation.</title>
        <authorList>
            <consortium name="The Broad Institute Genomics Platform"/>
            <consortium name="The Broad Institute Genome Sequencing Center for Infectious Disease"/>
            <person name="Wu L."/>
            <person name="Ma J."/>
        </authorList>
    </citation>
    <scope>NUCLEOTIDE SEQUENCE [LARGE SCALE GENOMIC DNA]</scope>
    <source>
        <strain evidence="14">CGMCC 1.12404</strain>
    </source>
</reference>